<dbReference type="Proteomes" id="UP000005141">
    <property type="component" value="Unassembled WGS sequence"/>
</dbReference>
<dbReference type="HOGENOM" id="CLU_3294446_0_0_10"/>
<evidence type="ECO:0000313" key="2">
    <source>
        <dbReference type="Proteomes" id="UP000005141"/>
    </source>
</evidence>
<accession>G1WDK0</accession>
<dbReference type="EMBL" id="ADGI01000060">
    <property type="protein sequence ID" value="EGV29571.1"/>
    <property type="molecule type" value="Genomic_DNA"/>
</dbReference>
<proteinExistence type="predicted"/>
<organism evidence="1 2">
    <name type="scientific">Segatella oulorum F0390</name>
    <dbReference type="NCBI Taxonomy" id="702438"/>
    <lineage>
        <taxon>Bacteria</taxon>
        <taxon>Pseudomonadati</taxon>
        <taxon>Bacteroidota</taxon>
        <taxon>Bacteroidia</taxon>
        <taxon>Bacteroidales</taxon>
        <taxon>Prevotellaceae</taxon>
        <taxon>Segatella</taxon>
    </lineage>
</organism>
<evidence type="ECO:0000313" key="1">
    <source>
        <dbReference type="EMBL" id="EGV29571.1"/>
    </source>
</evidence>
<protein>
    <submittedName>
        <fullName evidence="1">Uncharacterized protein</fullName>
    </submittedName>
</protein>
<name>G1WDK0_9BACT</name>
<keyword evidence="2" id="KW-1185">Reference proteome</keyword>
<sequence>MINLIVLVTLKETFHSVILSLFLIQHASTIHNVDCNIYKI</sequence>
<comment type="caution">
    <text evidence="1">The sequence shown here is derived from an EMBL/GenBank/DDBJ whole genome shotgun (WGS) entry which is preliminary data.</text>
</comment>
<dbReference type="AlphaFoldDB" id="G1WDK0"/>
<reference evidence="1 2" key="1">
    <citation type="submission" date="2011-07" db="EMBL/GenBank/DDBJ databases">
        <title>The Genome Sequence of Prevotella oulorum F0390.</title>
        <authorList>
            <consortium name="The Broad Institute Genome Sequencing Platform"/>
            <consortium name="The Broad Institute Genome Sequencing Center for Infectious Disease"/>
            <person name="Earl A."/>
            <person name="Ward D."/>
            <person name="Feldgarden M."/>
            <person name="Gevers D."/>
            <person name="Izard J."/>
            <person name="Ganesan A."/>
            <person name="Baranova O.V."/>
            <person name="Blanton J.M."/>
            <person name="Tanner A.C."/>
            <person name="Dewhirst F.E."/>
            <person name="Young S.K."/>
            <person name="Zeng Q."/>
            <person name="Gargeya S."/>
            <person name="Fitzgerald M."/>
            <person name="Haas B."/>
            <person name="Abouelleil A."/>
            <person name="Alvarado L."/>
            <person name="Arachchi H.M."/>
            <person name="Berlin A."/>
            <person name="Brown A."/>
            <person name="Chapman S.B."/>
            <person name="Chen Z."/>
            <person name="Dunbar C."/>
            <person name="Freedman E."/>
            <person name="Gearin G."/>
            <person name="Gellesch M."/>
            <person name="Goldberg J."/>
            <person name="Griggs A."/>
            <person name="Gujja S."/>
            <person name="Heiman D."/>
            <person name="Howarth C."/>
            <person name="Larson L."/>
            <person name="Lui A."/>
            <person name="MacDonald P.J.P."/>
            <person name="Mehta T."/>
            <person name="Montmayeur A."/>
            <person name="Murphy C."/>
            <person name="Neiman D."/>
            <person name="Pearson M."/>
            <person name="Priest M."/>
            <person name="Roberts A."/>
            <person name="Saif S."/>
            <person name="Shea T."/>
            <person name="Shenoy N."/>
            <person name="Sisk P."/>
            <person name="Stolte C."/>
            <person name="Sykes S."/>
            <person name="Wortman J."/>
            <person name="Nusbaum C."/>
            <person name="Birren B."/>
        </authorList>
    </citation>
    <scope>NUCLEOTIDE SEQUENCE [LARGE SCALE GENOMIC DNA]</scope>
    <source>
        <strain evidence="1 2">F0390</strain>
    </source>
</reference>
<gene>
    <name evidence="1" type="ORF">HMPREF9431_01892</name>
</gene>